<organism evidence="1 2">
    <name type="scientific">Tsukamurella paurometabola (strain ATCC 8368 / DSM 20162 / CCUG 35730 / CIP 100753 / JCM 10117 / KCTC 9821 / NBRC 16120 / NCIMB 702349 / NCTC 13040)</name>
    <name type="common">Corynebacterium paurometabolum</name>
    <dbReference type="NCBI Taxonomy" id="521096"/>
    <lineage>
        <taxon>Bacteria</taxon>
        <taxon>Bacillati</taxon>
        <taxon>Actinomycetota</taxon>
        <taxon>Actinomycetes</taxon>
        <taxon>Mycobacteriales</taxon>
        <taxon>Tsukamurellaceae</taxon>
        <taxon>Tsukamurella</taxon>
    </lineage>
</organism>
<evidence type="ECO:0000313" key="1">
    <source>
        <dbReference type="EMBL" id="ADG80781.1"/>
    </source>
</evidence>
<dbReference type="Pfam" id="PF06224">
    <property type="entry name" value="AlkZ-like"/>
    <property type="match status" value="1"/>
</dbReference>
<dbReference type="eggNOG" id="COG3214">
    <property type="taxonomic scope" value="Bacteria"/>
</dbReference>
<reference evidence="1 2" key="2">
    <citation type="journal article" date="2011" name="Stand. Genomic Sci.">
        <title>Complete genome sequence of Tsukamurella paurometabola type strain (no. 33).</title>
        <authorList>
            <person name="Munk A.C."/>
            <person name="Lapidus A."/>
            <person name="Lucas S."/>
            <person name="Nolan M."/>
            <person name="Tice H."/>
            <person name="Cheng J.F."/>
            <person name="Del Rio T.G."/>
            <person name="Goodwin L."/>
            <person name="Pitluck S."/>
            <person name="Liolios K."/>
            <person name="Huntemann M."/>
            <person name="Ivanova N."/>
            <person name="Mavromatis K."/>
            <person name="Mikhailova N."/>
            <person name="Pati A."/>
            <person name="Chen A."/>
            <person name="Palaniappan K."/>
            <person name="Tapia R."/>
            <person name="Han C."/>
            <person name="Land M."/>
            <person name="Hauser L."/>
            <person name="Chang Y.J."/>
            <person name="Jeffries C.D."/>
            <person name="Brettin T."/>
            <person name="Yasawong M."/>
            <person name="Brambilla E.M."/>
            <person name="Rohde M."/>
            <person name="Sikorski J."/>
            <person name="Goker M."/>
            <person name="Detter J.C."/>
            <person name="Woyke T."/>
            <person name="Bristow J."/>
            <person name="Eisen J.A."/>
            <person name="Markowitz V."/>
            <person name="Hugenholtz P."/>
            <person name="Kyrpides N.C."/>
            <person name="Klenk H.P."/>
        </authorList>
    </citation>
    <scope>NUCLEOTIDE SEQUENCE [LARGE SCALE GENOMIC DNA]</scope>
    <source>
        <strain evidence="2">ATCC 8368 / DSM 20162 / CCUG 35730 / CIP 100753 / JCM 10117 / KCTC 9821 / NBRC 16120 / NCIMB 702349 / NCTC 13040</strain>
    </source>
</reference>
<dbReference type="InterPro" id="IPR009351">
    <property type="entry name" value="AlkZ-like"/>
</dbReference>
<accession>D5UP72</accession>
<dbReference type="Proteomes" id="UP000001213">
    <property type="component" value="Chromosome"/>
</dbReference>
<dbReference type="HOGENOM" id="CLU_713551_0_0_11"/>
<gene>
    <name evidence="1" type="ordered locus">Tpau_4213</name>
</gene>
<dbReference type="KEGG" id="tpr:Tpau_4213"/>
<sequence>MRLIDDAERRARMARRQALAAPYRVDSVLDAVRAVAVLHATEPATPYLSVLARMNGFTRELYERELYEERSLVKQLAMRRTMFVFARPLYPAALSGPSERVARTEHAKVVKDAEAGGIADDCAAWLIDARTAVLNALAGGRELGAKELRETVPELVGQVTLFEGKKYGGDQHLAPRVLTWMGAAGDLVRARNASHWRVNRNLWARADEWLGATPERLEPAAAYAALVSEYLRVFGPATEADVVWWFGATKTAIRAALSAVGAVEVALERDRTGWVLPDDVEPAEPVGDWAALLPALDPTPMGWKERAFYLEPGFAASIYDTAGNCGATAWWNGRIVGAYLQDDAGAVRFVFGDDPGPAARSALRREADRLEEWMDGERVSSMYKAPLIASTARSEAD</sequence>
<dbReference type="PANTHER" id="PTHR38479:SF2">
    <property type="entry name" value="WINGED HELIX DNA-BINDING DOMAIN-CONTAINING PROTEIN"/>
    <property type="match status" value="1"/>
</dbReference>
<reference evidence="2" key="1">
    <citation type="submission" date="2010-03" db="EMBL/GenBank/DDBJ databases">
        <title>The complete chromosome of Tsukamurella paurometabola DSM 20162.</title>
        <authorList>
            <consortium name="US DOE Joint Genome Institute (JGI-PGF)"/>
            <person name="Lucas S."/>
            <person name="Copeland A."/>
            <person name="Lapidus A."/>
            <person name="Glavina del Rio T."/>
            <person name="Dalin E."/>
            <person name="Tice H."/>
            <person name="Bruce D."/>
            <person name="Goodwin L."/>
            <person name="Pitluck S."/>
            <person name="Kyrpides N."/>
            <person name="Mavromatis K."/>
            <person name="Ivanova N."/>
            <person name="Mikhailova N."/>
            <person name="Munk A.C."/>
            <person name="Brettin T."/>
            <person name="Detter J.C."/>
            <person name="Tapia R."/>
            <person name="Han C."/>
            <person name="Larimer F."/>
            <person name="Land M."/>
            <person name="Hauser L."/>
            <person name="Markowitz V."/>
            <person name="Cheng J.-F."/>
            <person name="Hugenholtz P."/>
            <person name="Woyke T."/>
            <person name="Wu D."/>
            <person name="Jando M."/>
            <person name="Brambilla E."/>
            <person name="Klenk H.-P."/>
            <person name="Eisen J.A."/>
        </authorList>
    </citation>
    <scope>NUCLEOTIDE SEQUENCE [LARGE SCALE GENOMIC DNA]</scope>
    <source>
        <strain evidence="2">ATCC 8368 / DSM 20162 / CCUG 35730 / CIP 100753 / JCM 10117 / KCTC 9821 / NBRC 16120 / NCIMB 702349 / NCTC 13040</strain>
    </source>
</reference>
<dbReference type="AlphaFoldDB" id="D5UP72"/>
<dbReference type="STRING" id="521096.Tpau_4213"/>
<keyword evidence="2" id="KW-1185">Reference proteome</keyword>
<dbReference type="EMBL" id="CP001966">
    <property type="protein sequence ID" value="ADG80781.1"/>
    <property type="molecule type" value="Genomic_DNA"/>
</dbReference>
<dbReference type="RefSeq" id="WP_013128770.1">
    <property type="nucleotide sequence ID" value="NC_014158.1"/>
</dbReference>
<name>D5UP72_TSUPD</name>
<protein>
    <recommendedName>
        <fullName evidence="3">Winged helix DNA-binding domain-containing protein</fullName>
    </recommendedName>
</protein>
<evidence type="ECO:0000313" key="2">
    <source>
        <dbReference type="Proteomes" id="UP000001213"/>
    </source>
</evidence>
<proteinExistence type="predicted"/>
<evidence type="ECO:0008006" key="3">
    <source>
        <dbReference type="Google" id="ProtNLM"/>
    </source>
</evidence>
<dbReference type="PANTHER" id="PTHR38479">
    <property type="entry name" value="LMO0824 PROTEIN"/>
    <property type="match status" value="1"/>
</dbReference>